<feature type="compositionally biased region" description="Low complexity" evidence="1">
    <location>
        <begin position="486"/>
        <end position="502"/>
    </location>
</feature>
<evidence type="ECO:0000313" key="3">
    <source>
        <dbReference type="Proteomes" id="UP000708208"/>
    </source>
</evidence>
<gene>
    <name evidence="2" type="ORF">AFUS01_LOCUS27447</name>
</gene>
<dbReference type="EMBL" id="CAJVCH010379924">
    <property type="protein sequence ID" value="CAG7816851.1"/>
    <property type="molecule type" value="Genomic_DNA"/>
</dbReference>
<feature type="region of interest" description="Disordered" evidence="1">
    <location>
        <begin position="482"/>
        <end position="588"/>
    </location>
</feature>
<feature type="compositionally biased region" description="Basic residues" evidence="1">
    <location>
        <begin position="135"/>
        <end position="160"/>
    </location>
</feature>
<organism evidence="2 3">
    <name type="scientific">Allacma fusca</name>
    <dbReference type="NCBI Taxonomy" id="39272"/>
    <lineage>
        <taxon>Eukaryota</taxon>
        <taxon>Metazoa</taxon>
        <taxon>Ecdysozoa</taxon>
        <taxon>Arthropoda</taxon>
        <taxon>Hexapoda</taxon>
        <taxon>Collembola</taxon>
        <taxon>Symphypleona</taxon>
        <taxon>Sminthuridae</taxon>
        <taxon>Allacma</taxon>
    </lineage>
</organism>
<evidence type="ECO:0000313" key="2">
    <source>
        <dbReference type="EMBL" id="CAG7816851.1"/>
    </source>
</evidence>
<dbReference type="AlphaFoldDB" id="A0A8J2P6V6"/>
<feature type="compositionally biased region" description="Polar residues" evidence="1">
    <location>
        <begin position="406"/>
        <end position="422"/>
    </location>
</feature>
<reference evidence="2" key="1">
    <citation type="submission" date="2021-06" db="EMBL/GenBank/DDBJ databases">
        <authorList>
            <person name="Hodson N. C."/>
            <person name="Mongue J. A."/>
            <person name="Jaron S. K."/>
        </authorList>
    </citation>
    <scope>NUCLEOTIDE SEQUENCE</scope>
</reference>
<feature type="region of interest" description="Disordered" evidence="1">
    <location>
        <begin position="406"/>
        <end position="436"/>
    </location>
</feature>
<feature type="compositionally biased region" description="Basic residues" evidence="1">
    <location>
        <begin position="556"/>
        <end position="571"/>
    </location>
</feature>
<dbReference type="Proteomes" id="UP000708208">
    <property type="component" value="Unassembled WGS sequence"/>
</dbReference>
<feature type="compositionally biased region" description="Basic and acidic residues" evidence="1">
    <location>
        <begin position="572"/>
        <end position="588"/>
    </location>
</feature>
<protein>
    <submittedName>
        <fullName evidence="2">Uncharacterized protein</fullName>
    </submittedName>
</protein>
<name>A0A8J2P6V6_9HEXA</name>
<comment type="caution">
    <text evidence="2">The sequence shown here is derived from an EMBL/GenBank/DDBJ whole genome shotgun (WGS) entry which is preliminary data.</text>
</comment>
<evidence type="ECO:0000256" key="1">
    <source>
        <dbReference type="SAM" id="MobiDB-lite"/>
    </source>
</evidence>
<feature type="compositionally biased region" description="Polar residues" evidence="1">
    <location>
        <begin position="523"/>
        <end position="538"/>
    </location>
</feature>
<sequence length="588" mass="64452">MPSKATLSRFDLPSLTNLGCVLLFVSYTISTTSEPYLPKHTLIQFEEFPLAGLSPTIFLPVPLRGANERNVEQFQDNQEVLQNGFSINWLSKSPLMNITFPRGWIQLFSLKVNSEEVDHEPDLYSEEDFNSRSGSSHRRSRRLKRIKRNARPHSRAHKASANHEMYFLPPMSDTTGDRSLTPGDPAEDNVDPTIGHPPEPSSNIITTQDPGVKSRDNASKDNQVIKYRLTYSKRYQDILAGLKSSRDVKKTNSSIVIPTEIPPLTDTHPSLLQSTQETYVSNPYSPRPSVLGRGALAINSLTTSKNSENQSEIEKLAESAVDALFPKLFKSGVKGKEARVPAFAIFADNKISEEEDQGTNQNLADGNALEGNKIQGENAKMGRGGDLTSGKKVNFKTLGPKGSLKLFNQSVSGSPNETNSASPDGKTGRGVGAISGRGTKFVNNNDIDAISSTIASDDVSIETSTSASVKVNIDTSTIASANNNQASPTVPATTAATETSTVKQIQKEELKDHKPSRKRRPKMSSTTIEPEINSSAEISTKKIPAKHIISEDEKKQKRIRGRHLKGITHHRDHPDRPSTFDGKRSFVV</sequence>
<proteinExistence type="predicted"/>
<keyword evidence="3" id="KW-1185">Reference proteome</keyword>
<accession>A0A8J2P6V6</accession>
<feature type="region of interest" description="Disordered" evidence="1">
    <location>
        <begin position="121"/>
        <end position="220"/>
    </location>
</feature>